<comment type="caution">
    <text evidence="1">The sequence shown here is derived from an EMBL/GenBank/DDBJ whole genome shotgun (WGS) entry which is preliminary data.</text>
</comment>
<dbReference type="EMBL" id="PHGZ01000032">
    <property type="protein sequence ID" value="PJG81971.1"/>
    <property type="molecule type" value="Genomic_DNA"/>
</dbReference>
<organism evidence="1 2">
    <name type="scientific">Caviibacterium pharyngocola</name>
    <dbReference type="NCBI Taxonomy" id="28159"/>
    <lineage>
        <taxon>Bacteria</taxon>
        <taxon>Pseudomonadati</taxon>
        <taxon>Pseudomonadota</taxon>
        <taxon>Gammaproteobacteria</taxon>
        <taxon>Pasteurellales</taxon>
        <taxon>Pasteurellaceae</taxon>
        <taxon>Caviibacterium</taxon>
    </lineage>
</organism>
<dbReference type="AlphaFoldDB" id="A0A2M8RSV5"/>
<reference evidence="1 2" key="1">
    <citation type="submission" date="2017-11" db="EMBL/GenBank/DDBJ databases">
        <title>Reclassification of Bisgaard taxon 5 as Caviibacterium pharyngocola gen. nov., sp. nov.</title>
        <authorList>
            <person name="Christensen H."/>
        </authorList>
    </citation>
    <scope>NUCLEOTIDE SEQUENCE [LARGE SCALE GENOMIC DNA]</scope>
    <source>
        <strain evidence="1 2">7_3</strain>
    </source>
</reference>
<dbReference type="Proteomes" id="UP000230282">
    <property type="component" value="Unassembled WGS sequence"/>
</dbReference>
<protein>
    <submittedName>
        <fullName evidence="1">Uncharacterized protein</fullName>
    </submittedName>
</protein>
<keyword evidence="2" id="KW-1185">Reference proteome</keyword>
<evidence type="ECO:0000313" key="1">
    <source>
        <dbReference type="EMBL" id="PJG81971.1"/>
    </source>
</evidence>
<dbReference type="OrthoDB" id="5685754at2"/>
<proteinExistence type="predicted"/>
<gene>
    <name evidence="1" type="ORF">CVP04_11360</name>
</gene>
<sequence length="80" mass="8845">MTDILNIQDKLSQHIEQAKAIVDYLAADIACNDSFSANKDIIANTLWAVQTLLENASNSQGELFDAIKEVKNGTQKNHKN</sequence>
<evidence type="ECO:0000313" key="2">
    <source>
        <dbReference type="Proteomes" id="UP000230282"/>
    </source>
</evidence>
<name>A0A2M8RSV5_9PAST</name>
<accession>A0A2M8RSV5</accession>
<dbReference type="RefSeq" id="WP_100297623.1">
    <property type="nucleotide sequence ID" value="NZ_PHGZ01000032.1"/>
</dbReference>